<accession>A0A7Y0U307</accession>
<dbReference type="PROSITE" id="PS51257">
    <property type="entry name" value="PROKAR_LIPOPROTEIN"/>
    <property type="match status" value="1"/>
</dbReference>
<dbReference type="InterPro" id="IPR051313">
    <property type="entry name" value="Bact_iron-sidero_bind"/>
</dbReference>
<dbReference type="RefSeq" id="WP_169772426.1">
    <property type="nucleotide sequence ID" value="NZ_JABCUR010000012.1"/>
</dbReference>
<evidence type="ECO:0000256" key="5">
    <source>
        <dbReference type="SAM" id="SignalP"/>
    </source>
</evidence>
<dbReference type="Proteomes" id="UP000578252">
    <property type="component" value="Unassembled WGS sequence"/>
</dbReference>
<comment type="caution">
    <text evidence="7">The sequence shown here is derived from an EMBL/GenBank/DDBJ whole genome shotgun (WGS) entry which is preliminary data.</text>
</comment>
<evidence type="ECO:0000259" key="6">
    <source>
        <dbReference type="PROSITE" id="PS50983"/>
    </source>
</evidence>
<dbReference type="GO" id="GO:1901678">
    <property type="term" value="P:iron coordination entity transport"/>
    <property type="evidence" value="ECO:0007669"/>
    <property type="project" value="UniProtKB-ARBA"/>
</dbReference>
<comment type="similarity">
    <text evidence="2">Belongs to the bacterial solute-binding protein 8 family.</text>
</comment>
<feature type="signal peptide" evidence="5">
    <location>
        <begin position="1"/>
        <end position="27"/>
    </location>
</feature>
<dbReference type="SUPFAM" id="SSF53807">
    <property type="entry name" value="Helical backbone' metal receptor"/>
    <property type="match status" value="1"/>
</dbReference>
<evidence type="ECO:0000313" key="7">
    <source>
        <dbReference type="EMBL" id="NMW65907.1"/>
    </source>
</evidence>
<organism evidence="7 8">
    <name type="scientific">Mobiluncus mulieris</name>
    <dbReference type="NCBI Taxonomy" id="2052"/>
    <lineage>
        <taxon>Bacteria</taxon>
        <taxon>Bacillati</taxon>
        <taxon>Actinomycetota</taxon>
        <taxon>Actinomycetes</taxon>
        <taxon>Actinomycetales</taxon>
        <taxon>Actinomycetaceae</taxon>
        <taxon>Mobiluncus</taxon>
    </lineage>
</organism>
<evidence type="ECO:0000256" key="3">
    <source>
        <dbReference type="ARBA" id="ARBA00022448"/>
    </source>
</evidence>
<name>A0A7Y0U307_9ACTO</name>
<dbReference type="PANTHER" id="PTHR30532">
    <property type="entry name" value="IRON III DICITRATE-BINDING PERIPLASMIC PROTEIN"/>
    <property type="match status" value="1"/>
</dbReference>
<comment type="subcellular location">
    <subcellularLocation>
        <location evidence="1">Cell envelope</location>
    </subcellularLocation>
</comment>
<dbReference type="AlphaFoldDB" id="A0A7Y0U307"/>
<dbReference type="PANTHER" id="PTHR30532:SF1">
    <property type="entry name" value="IRON(3+)-HYDROXAMATE-BINDING PROTEIN FHUD"/>
    <property type="match status" value="1"/>
</dbReference>
<reference evidence="7 8" key="1">
    <citation type="submission" date="2020-04" db="EMBL/GenBank/DDBJ databases">
        <title>Antimicrobial susceptibility and clonality of vaginal-derived multi-drug resistant Mobiluncus isolates in China.</title>
        <authorList>
            <person name="Zhang X."/>
        </authorList>
    </citation>
    <scope>NUCLEOTIDE SEQUENCE [LARGE SCALE GENOMIC DNA]</scope>
    <source>
        <strain evidence="7 8">13</strain>
    </source>
</reference>
<dbReference type="Gene3D" id="3.40.50.1980">
    <property type="entry name" value="Nitrogenase molybdenum iron protein domain"/>
    <property type="match status" value="2"/>
</dbReference>
<feature type="domain" description="Fe/B12 periplasmic-binding" evidence="6">
    <location>
        <begin position="64"/>
        <end position="337"/>
    </location>
</feature>
<evidence type="ECO:0000256" key="4">
    <source>
        <dbReference type="ARBA" id="ARBA00022729"/>
    </source>
</evidence>
<sequence length="337" mass="36225">MSPTKKIVAALSASCLTVSLLSGCAQKDTTTTTNNATKAKSDTSMPMTIKNCGVETTFDKHPSKVVSMGVTGLAFLIAAGADENKVIGRANEWGEQPAEWIGDRADKIKLLSNDQLSMEGLVSAQPDLAYGGGFSNEQLSPQDVSAKGIPAIVDESECHYFYKEQPQNESFNTILREIGQVGKLLNTSEVADKTVKDLKTQLDKIKKDNPGNGRTVAYAYYYGDADEDLFSYGNQGVIGEINNALGVKVAIDPNYHPHQGAIAKEAFVKSDPDMIFVLTGMGGATKESTMARLEKIPGFKDLKAVKNNQIFYAESAIGYASPSAIYGTIELAKQITK</sequence>
<dbReference type="EMBL" id="JABCUR010000012">
    <property type="protein sequence ID" value="NMW65907.1"/>
    <property type="molecule type" value="Genomic_DNA"/>
</dbReference>
<dbReference type="InterPro" id="IPR002491">
    <property type="entry name" value="ABC_transptr_periplasmic_BD"/>
</dbReference>
<dbReference type="GO" id="GO:0030288">
    <property type="term" value="C:outer membrane-bounded periplasmic space"/>
    <property type="evidence" value="ECO:0007669"/>
    <property type="project" value="TreeGrafter"/>
</dbReference>
<keyword evidence="4 5" id="KW-0732">Signal</keyword>
<evidence type="ECO:0000313" key="8">
    <source>
        <dbReference type="Proteomes" id="UP000578252"/>
    </source>
</evidence>
<proteinExistence type="inferred from homology"/>
<evidence type="ECO:0000256" key="1">
    <source>
        <dbReference type="ARBA" id="ARBA00004196"/>
    </source>
</evidence>
<keyword evidence="3" id="KW-0813">Transport</keyword>
<dbReference type="PROSITE" id="PS50983">
    <property type="entry name" value="FE_B12_PBP"/>
    <property type="match status" value="1"/>
</dbReference>
<feature type="chain" id="PRO_5031469874" evidence="5">
    <location>
        <begin position="28"/>
        <end position="337"/>
    </location>
</feature>
<protein>
    <submittedName>
        <fullName evidence="7">ABC transporter substrate-binding protein</fullName>
    </submittedName>
</protein>
<dbReference type="Pfam" id="PF01497">
    <property type="entry name" value="Peripla_BP_2"/>
    <property type="match status" value="1"/>
</dbReference>
<gene>
    <name evidence="7" type="ORF">HHJ78_10405</name>
</gene>
<evidence type="ECO:0000256" key="2">
    <source>
        <dbReference type="ARBA" id="ARBA00008814"/>
    </source>
</evidence>